<keyword evidence="1" id="KW-0472">Membrane</keyword>
<proteinExistence type="predicted"/>
<evidence type="ECO:0000256" key="1">
    <source>
        <dbReference type="SAM" id="Phobius"/>
    </source>
</evidence>
<dbReference type="InterPro" id="IPR011604">
    <property type="entry name" value="PDDEXK-like_dom_sf"/>
</dbReference>
<feature type="transmembrane region" description="Helical" evidence="1">
    <location>
        <begin position="6"/>
        <end position="23"/>
    </location>
</feature>
<accession>A0A6C0DKP8</accession>
<name>A0A6C0DKP8_9ZZZZ</name>
<dbReference type="EMBL" id="MN739638">
    <property type="protein sequence ID" value="QHT17496.1"/>
    <property type="molecule type" value="Genomic_DNA"/>
</dbReference>
<organism evidence="2">
    <name type="scientific">viral metagenome</name>
    <dbReference type="NCBI Taxonomy" id="1070528"/>
    <lineage>
        <taxon>unclassified sequences</taxon>
        <taxon>metagenomes</taxon>
        <taxon>organismal metagenomes</taxon>
    </lineage>
</organism>
<dbReference type="Gene3D" id="3.90.320.10">
    <property type="match status" value="1"/>
</dbReference>
<sequence>MFSMLYILLILIFLYNISINFLLKIRNKIFDFKKLILKYIDSQYSNNTKMSSLAIPGTHNYLAIKNAHPRDENISFEEGPHIYTVMGERGTYTSVTTLNHHHFSKFDADKILDNMMNSKKMFDPNYKYYGMTREEIKTSWDKNRDSSAGSGTKMHYDIECYYNGMDVENDSIEFQYFLQFVKDFPELKPYRTEWMVYYEEMKLSGSIDMIFENPDGTIQIYDWKRCKEITNESNFGNYAITSCISHLPDTNFWHYSLQLNTYKKILEDKYGKKVTGLYLVCIHPDNAYKSYERIQVPILEKEMTDLFNIRLAEVNSNQTKDKH</sequence>
<reference evidence="2" key="1">
    <citation type="journal article" date="2020" name="Nature">
        <title>Giant virus diversity and host interactions through global metagenomics.</title>
        <authorList>
            <person name="Schulz F."/>
            <person name="Roux S."/>
            <person name="Paez-Espino D."/>
            <person name="Jungbluth S."/>
            <person name="Walsh D.A."/>
            <person name="Denef V.J."/>
            <person name="McMahon K.D."/>
            <person name="Konstantinidis K.T."/>
            <person name="Eloe-Fadrosh E.A."/>
            <person name="Kyrpides N.C."/>
            <person name="Woyke T."/>
        </authorList>
    </citation>
    <scope>NUCLEOTIDE SEQUENCE</scope>
    <source>
        <strain evidence="2">GVMAG-M-3300023174-24</strain>
    </source>
</reference>
<dbReference type="AlphaFoldDB" id="A0A6C0DKP8"/>
<keyword evidence="1" id="KW-0812">Transmembrane</keyword>
<protein>
    <submittedName>
        <fullName evidence="2">Uncharacterized protein</fullName>
    </submittedName>
</protein>
<keyword evidence="1" id="KW-1133">Transmembrane helix</keyword>
<evidence type="ECO:0000313" key="2">
    <source>
        <dbReference type="EMBL" id="QHT17496.1"/>
    </source>
</evidence>